<accession>A0A8J7RLI2</accession>
<sequence>MKKKWLLTLIVFLIVTTGIQAESYNTRSLTLEEARVILNAAEERAEQDEWTVAIAIVDAGGHLLSFSRLPGTQIASIDVAIEKAVTSVYYERPTKAFQNGVADGNMSLLSLPHFSAFEGGVPIIVDDEIIGAIGVSGVTPEQDGIIANAGAEALDR</sequence>
<dbReference type="RefSeq" id="WP_210513330.1">
    <property type="nucleotide sequence ID" value="NZ_JAFIDN010000016.1"/>
</dbReference>
<dbReference type="InterPro" id="IPR038084">
    <property type="entry name" value="PduO/GlcC-like_sf"/>
</dbReference>
<dbReference type="InterPro" id="IPR052517">
    <property type="entry name" value="GlcG_carb_metab_protein"/>
</dbReference>
<evidence type="ECO:0000313" key="1">
    <source>
        <dbReference type="EMBL" id="MBP3193870.1"/>
    </source>
</evidence>
<dbReference type="Proteomes" id="UP000673975">
    <property type="component" value="Unassembled WGS sequence"/>
</dbReference>
<comment type="caution">
    <text evidence="1">The sequence shown here is derived from an EMBL/GenBank/DDBJ whole genome shotgun (WGS) entry which is preliminary data.</text>
</comment>
<dbReference type="Gene3D" id="3.30.450.150">
    <property type="entry name" value="Haem-degrading domain"/>
    <property type="match status" value="1"/>
</dbReference>
<keyword evidence="2" id="KW-1185">Reference proteome</keyword>
<reference evidence="1" key="1">
    <citation type="submission" date="2021-02" db="EMBL/GenBank/DDBJ databases">
        <title>Natronogracilivirga saccharolytica gen. nov. sp. nov. a new anaerobic, haloalkiliphilic carbohydrate-fermenting bacterium from soda lake and proposing of Cyclonatronumiaceae fam. nov. in the phylum Balneolaeota.</title>
        <authorList>
            <person name="Zhilina T.N."/>
            <person name="Sorokin D.Y."/>
            <person name="Zavarzina D.G."/>
            <person name="Toshchakov S.V."/>
            <person name="Kublanov I.V."/>
        </authorList>
    </citation>
    <scope>NUCLEOTIDE SEQUENCE</scope>
    <source>
        <strain evidence="1">Z-1702</strain>
    </source>
</reference>
<proteinExistence type="predicted"/>
<evidence type="ECO:0000313" key="2">
    <source>
        <dbReference type="Proteomes" id="UP000673975"/>
    </source>
</evidence>
<dbReference type="InterPro" id="IPR005624">
    <property type="entry name" value="PduO/GlcC-like"/>
</dbReference>
<protein>
    <submittedName>
        <fullName evidence="1">Heme-binding protein</fullName>
    </submittedName>
</protein>
<gene>
    <name evidence="1" type="ORF">NATSA_14430</name>
</gene>
<organism evidence="1 2">
    <name type="scientific">Natronogracilivirga saccharolytica</name>
    <dbReference type="NCBI Taxonomy" id="2812953"/>
    <lineage>
        <taxon>Bacteria</taxon>
        <taxon>Pseudomonadati</taxon>
        <taxon>Balneolota</taxon>
        <taxon>Balneolia</taxon>
        <taxon>Balneolales</taxon>
        <taxon>Cyclonatronaceae</taxon>
        <taxon>Natronogracilivirga</taxon>
    </lineage>
</organism>
<dbReference type="Pfam" id="PF03928">
    <property type="entry name" value="HbpS-like"/>
    <property type="match status" value="1"/>
</dbReference>
<dbReference type="EMBL" id="JAFIDN010000016">
    <property type="protein sequence ID" value="MBP3193870.1"/>
    <property type="molecule type" value="Genomic_DNA"/>
</dbReference>
<name>A0A8J7RLI2_9BACT</name>
<dbReference type="PANTHER" id="PTHR34309">
    <property type="entry name" value="SLR1406 PROTEIN"/>
    <property type="match status" value="1"/>
</dbReference>
<dbReference type="PANTHER" id="PTHR34309:SF1">
    <property type="entry name" value="PROTEIN GLCG"/>
    <property type="match status" value="1"/>
</dbReference>
<dbReference type="AlphaFoldDB" id="A0A8J7RLI2"/>
<dbReference type="SUPFAM" id="SSF143744">
    <property type="entry name" value="GlcG-like"/>
    <property type="match status" value="1"/>
</dbReference>